<dbReference type="PANTHER" id="PTHR30231:SF7">
    <property type="entry name" value="BLR4117 PROTEIN"/>
    <property type="match status" value="1"/>
</dbReference>
<dbReference type="InterPro" id="IPR012337">
    <property type="entry name" value="RNaseH-like_sf"/>
</dbReference>
<keyword evidence="2" id="KW-0378">Hydrolase</keyword>
<dbReference type="GO" id="GO:0006259">
    <property type="term" value="P:DNA metabolic process"/>
    <property type="evidence" value="ECO:0007669"/>
    <property type="project" value="UniProtKB-ARBA"/>
</dbReference>
<evidence type="ECO:0000256" key="1">
    <source>
        <dbReference type="ARBA" id="ARBA00022722"/>
    </source>
</evidence>
<feature type="domain" description="Exonuclease" evidence="3">
    <location>
        <begin position="17"/>
        <end position="188"/>
    </location>
</feature>
<dbReference type="PANTHER" id="PTHR30231">
    <property type="entry name" value="DNA POLYMERASE III SUBUNIT EPSILON"/>
    <property type="match status" value="1"/>
</dbReference>
<accession>A0A4R6U9C5</accession>
<dbReference type="GO" id="GO:0005829">
    <property type="term" value="C:cytosol"/>
    <property type="evidence" value="ECO:0007669"/>
    <property type="project" value="TreeGrafter"/>
</dbReference>
<evidence type="ECO:0000259" key="3">
    <source>
        <dbReference type="SMART" id="SM00479"/>
    </source>
</evidence>
<reference evidence="4 5" key="1">
    <citation type="submission" date="2019-03" db="EMBL/GenBank/DDBJ databases">
        <title>Genomic Encyclopedia of Type Strains, Phase IV (KMG-IV): sequencing the most valuable type-strain genomes for metagenomic binning, comparative biology and taxonomic classification.</title>
        <authorList>
            <person name="Goeker M."/>
        </authorList>
    </citation>
    <scope>NUCLEOTIDE SEQUENCE [LARGE SCALE GENOMIC DNA]</scope>
    <source>
        <strain evidence="4 5">DSM 103792</strain>
    </source>
</reference>
<dbReference type="GO" id="GO:0008408">
    <property type="term" value="F:3'-5' exonuclease activity"/>
    <property type="evidence" value="ECO:0007669"/>
    <property type="project" value="TreeGrafter"/>
</dbReference>
<keyword evidence="2" id="KW-0269">Exonuclease</keyword>
<dbReference type="AlphaFoldDB" id="A0A4R6U9C5"/>
<gene>
    <name evidence="4" type="ORF">EV696_13212</name>
</gene>
<keyword evidence="5" id="KW-1185">Reference proteome</keyword>
<proteinExistence type="predicted"/>
<dbReference type="SUPFAM" id="SSF53098">
    <property type="entry name" value="Ribonuclease H-like"/>
    <property type="match status" value="1"/>
</dbReference>
<dbReference type="InterPro" id="IPR036397">
    <property type="entry name" value="RNaseH_sf"/>
</dbReference>
<keyword evidence="1" id="KW-0540">Nuclease</keyword>
<sequence>MLSKWLAGFFPSKIPDELVAIDLETSSLDPRAARILSIGAVRIAKRRVLIGEALHYHILTRAEDVHETAVIHGIRGIDVEQGLPIKEALNALREFIGERPLLGYHHSFDRRVLNLALQRNALPELNNPAIELAALYQRHWQKRHPITPPNLAFEQICAQFNIEPIGRHTALGDAATTALCYLALTHQP</sequence>
<dbReference type="InterPro" id="IPR013520">
    <property type="entry name" value="Ribonucl_H"/>
</dbReference>
<protein>
    <submittedName>
        <fullName evidence="4">DNA polymerase-3 subunit epsilon</fullName>
    </submittedName>
</protein>
<dbReference type="GO" id="GO:0003676">
    <property type="term" value="F:nucleic acid binding"/>
    <property type="evidence" value="ECO:0007669"/>
    <property type="project" value="InterPro"/>
</dbReference>
<dbReference type="Proteomes" id="UP000295375">
    <property type="component" value="Unassembled WGS sequence"/>
</dbReference>
<dbReference type="OrthoDB" id="5497329at2"/>
<evidence type="ECO:0000313" key="5">
    <source>
        <dbReference type="Proteomes" id="UP000295375"/>
    </source>
</evidence>
<dbReference type="RefSeq" id="WP_133593772.1">
    <property type="nucleotide sequence ID" value="NZ_CP037953.1"/>
</dbReference>
<name>A0A4R6U9C5_9GAMM</name>
<dbReference type="Gene3D" id="3.30.420.10">
    <property type="entry name" value="Ribonuclease H-like superfamily/Ribonuclease H"/>
    <property type="match status" value="1"/>
</dbReference>
<dbReference type="Pfam" id="PF00929">
    <property type="entry name" value="RNase_T"/>
    <property type="match status" value="1"/>
</dbReference>
<evidence type="ECO:0000256" key="2">
    <source>
        <dbReference type="ARBA" id="ARBA00022839"/>
    </source>
</evidence>
<dbReference type="CDD" id="cd06127">
    <property type="entry name" value="DEDDh"/>
    <property type="match status" value="1"/>
</dbReference>
<evidence type="ECO:0000313" key="4">
    <source>
        <dbReference type="EMBL" id="TDQ43200.1"/>
    </source>
</evidence>
<dbReference type="EMBL" id="SNYM01000032">
    <property type="protein sequence ID" value="TDQ43200.1"/>
    <property type="molecule type" value="Genomic_DNA"/>
</dbReference>
<organism evidence="4 5">
    <name type="scientific">Permianibacter aggregans</name>
    <dbReference type="NCBI Taxonomy" id="1510150"/>
    <lineage>
        <taxon>Bacteria</taxon>
        <taxon>Pseudomonadati</taxon>
        <taxon>Pseudomonadota</taxon>
        <taxon>Gammaproteobacteria</taxon>
        <taxon>Pseudomonadales</taxon>
        <taxon>Pseudomonadaceae</taxon>
        <taxon>Permianibacter</taxon>
    </lineage>
</organism>
<comment type="caution">
    <text evidence="4">The sequence shown here is derived from an EMBL/GenBank/DDBJ whole genome shotgun (WGS) entry which is preliminary data.</text>
</comment>
<dbReference type="SMART" id="SM00479">
    <property type="entry name" value="EXOIII"/>
    <property type="match status" value="1"/>
</dbReference>